<feature type="compositionally biased region" description="Pro residues" evidence="1">
    <location>
        <begin position="74"/>
        <end position="89"/>
    </location>
</feature>
<dbReference type="EMBL" id="ARYH01000001">
    <property type="protein sequence ID" value="KCZ84096.1"/>
    <property type="molecule type" value="Genomic_DNA"/>
</dbReference>
<dbReference type="AlphaFoldDB" id="A0A069E869"/>
<dbReference type="Proteomes" id="UP000027446">
    <property type="component" value="Unassembled WGS sequence"/>
</dbReference>
<evidence type="ECO:0000313" key="3">
    <source>
        <dbReference type="Proteomes" id="UP000027446"/>
    </source>
</evidence>
<organism evidence="2 3">
    <name type="scientific">Hyphomonas adhaerens MHS-3</name>
    <dbReference type="NCBI Taxonomy" id="1280949"/>
    <lineage>
        <taxon>Bacteria</taxon>
        <taxon>Pseudomonadati</taxon>
        <taxon>Pseudomonadota</taxon>
        <taxon>Alphaproteobacteria</taxon>
        <taxon>Hyphomonadales</taxon>
        <taxon>Hyphomonadaceae</taxon>
        <taxon>Hyphomonas</taxon>
    </lineage>
</organism>
<dbReference type="PATRIC" id="fig|1280949.3.peg.85"/>
<evidence type="ECO:0000256" key="1">
    <source>
        <dbReference type="SAM" id="MobiDB-lite"/>
    </source>
</evidence>
<gene>
    <name evidence="2" type="ORF">HAD_00415</name>
</gene>
<keyword evidence="3" id="KW-1185">Reference proteome</keyword>
<protein>
    <submittedName>
        <fullName evidence="2">Uncharacterized protein</fullName>
    </submittedName>
</protein>
<reference evidence="2 3" key="1">
    <citation type="journal article" date="2014" name="Antonie Van Leeuwenhoek">
        <title>Hyphomonas beringensis sp. nov. and Hyphomonas chukchiensis sp. nov., isolated from surface seawater of the Bering Sea and Chukchi Sea.</title>
        <authorList>
            <person name="Li C."/>
            <person name="Lai Q."/>
            <person name="Li G."/>
            <person name="Dong C."/>
            <person name="Wang J."/>
            <person name="Liao Y."/>
            <person name="Shao Z."/>
        </authorList>
    </citation>
    <scope>NUCLEOTIDE SEQUENCE [LARGE SCALE GENOMIC DNA]</scope>
    <source>
        <strain evidence="2 3">MHS-3</strain>
    </source>
</reference>
<proteinExistence type="predicted"/>
<dbReference type="OrthoDB" id="7620474at2"/>
<dbReference type="RefSeq" id="WP_035568604.1">
    <property type="nucleotide sequence ID" value="NZ_ARYH01000001.1"/>
</dbReference>
<evidence type="ECO:0000313" key="2">
    <source>
        <dbReference type="EMBL" id="KCZ84096.1"/>
    </source>
</evidence>
<feature type="region of interest" description="Disordered" evidence="1">
    <location>
        <begin position="65"/>
        <end position="128"/>
    </location>
</feature>
<comment type="caution">
    <text evidence="2">The sequence shown here is derived from an EMBL/GenBank/DDBJ whole genome shotgun (WGS) entry which is preliminary data.</text>
</comment>
<name>A0A069E869_9PROT</name>
<dbReference type="STRING" id="1280949.HAD_00415"/>
<accession>A0A069E869</accession>
<sequence>MGGWQNLRAHCLKILRTRAAQAALSVGGHVLVLGGLLLANPWRPDPVLPEPPLIVDLVTLTVAEEEKTEEAPAPGRPSPPPPVPKPAPKPATVSKPAPAPARKPPNDRPPASEIILAPMDAPGPADTPDSGDAIAATPYPGAAGVDPAVGQAIAALFCRRMDEDERYAAGCAEQPAIDPFERPPAIAMLTPEERRIQAVRTQQLARTAGYGNFLEWYLAHDAVIPKTLPGGIDNSIFMDRKDEATMQQERLMRGGTPDWAADIARAHGQE</sequence>